<feature type="compositionally biased region" description="Low complexity" evidence="1">
    <location>
        <begin position="78"/>
        <end position="95"/>
    </location>
</feature>
<name>A0A3R7S842_9TRYP</name>
<reference evidence="2 3" key="1">
    <citation type="journal article" date="2018" name="BMC Genomics">
        <title>Genomic comparison of Trypanosoma conorhini and Trypanosoma rangeli to Trypanosoma cruzi strains of high and low virulence.</title>
        <authorList>
            <person name="Bradwell K.R."/>
            <person name="Koparde V.N."/>
            <person name="Matveyev A.V."/>
            <person name="Serrano M.G."/>
            <person name="Alves J.M."/>
            <person name="Parikh H."/>
            <person name="Huang B."/>
            <person name="Lee V."/>
            <person name="Espinosa-Alvarez O."/>
            <person name="Ortiz P.A."/>
            <person name="Costa-Martins A.G."/>
            <person name="Teixeira M.M."/>
            <person name="Buck G.A."/>
        </authorList>
    </citation>
    <scope>NUCLEOTIDE SEQUENCE [LARGE SCALE GENOMIC DNA]</scope>
    <source>
        <strain evidence="2 3">025E</strain>
    </source>
</reference>
<sequence length="112" mass="12157">MMRSTHSPTTAPTNKNTIAVRLFFFVASCSIHLDVLLLQLVVPGAVAERTPRREACACSRPPPPRRQRPRSCGNARTAAPSAPHPGARAAAAAAPVRPQKERKTSEPVWVWV</sequence>
<organism evidence="2 3">
    <name type="scientific">Trypanosoma conorhini</name>
    <dbReference type="NCBI Taxonomy" id="83891"/>
    <lineage>
        <taxon>Eukaryota</taxon>
        <taxon>Discoba</taxon>
        <taxon>Euglenozoa</taxon>
        <taxon>Kinetoplastea</taxon>
        <taxon>Metakinetoplastina</taxon>
        <taxon>Trypanosomatida</taxon>
        <taxon>Trypanosomatidae</taxon>
        <taxon>Trypanosoma</taxon>
    </lineage>
</organism>
<comment type="caution">
    <text evidence="2">The sequence shown here is derived from an EMBL/GenBank/DDBJ whole genome shotgun (WGS) entry which is preliminary data.</text>
</comment>
<accession>A0A3R7S842</accession>
<feature type="region of interest" description="Disordered" evidence="1">
    <location>
        <begin position="51"/>
        <end position="112"/>
    </location>
</feature>
<evidence type="ECO:0000256" key="1">
    <source>
        <dbReference type="SAM" id="MobiDB-lite"/>
    </source>
</evidence>
<proteinExistence type="predicted"/>
<evidence type="ECO:0000313" key="3">
    <source>
        <dbReference type="Proteomes" id="UP000284403"/>
    </source>
</evidence>
<keyword evidence="3" id="KW-1185">Reference proteome</keyword>
<dbReference type="GeneID" id="40316407"/>
<dbReference type="Proteomes" id="UP000284403">
    <property type="component" value="Unassembled WGS sequence"/>
</dbReference>
<evidence type="ECO:0000313" key="2">
    <source>
        <dbReference type="EMBL" id="RNF23504.1"/>
    </source>
</evidence>
<dbReference type="AlphaFoldDB" id="A0A3R7S842"/>
<dbReference type="RefSeq" id="XP_029230177.1">
    <property type="nucleotide sequence ID" value="XM_029369719.1"/>
</dbReference>
<gene>
    <name evidence="2" type="ORF">Tco025E_02796</name>
</gene>
<dbReference type="EMBL" id="MKKU01000116">
    <property type="protein sequence ID" value="RNF23504.1"/>
    <property type="molecule type" value="Genomic_DNA"/>
</dbReference>
<protein>
    <submittedName>
        <fullName evidence="2">Uncharacterized protein</fullName>
    </submittedName>
</protein>